<sequence length="491" mass="54497">MTVSVTVLYPPPSLSASRVSQDLARHHYLPRVSSLKWLKLQDQDAESCEADLRIAPSSRVDSFHEFDIAHDEQQHQSPTSHHMMENSGRKSWNTNTVSFDLTHSVAEIRHAPSTSSHHHPASFWHSGTVINEDCEESIRECPDEEEPVTSEVPQKLNVQPSRKRRRHSPRMDRPTEPEKSHAAIPDNIADPVSMYSREQQRTARSDDHGNNSPTEHFDMDADDEDSITAPIPSKGKSVALDHTALLLTSEKSKAANQPGHQIAFPTFSYMLPKPGNVRERTLLSDKMTLHDVTNLNYGGAVDSQSQQVGNLNRTGQRHDIIPENDVSTAHGQGEQETQFSMLNDSAPPATYESMPLATGTNKSRADVTEYGEFDLPILNVSSLVHLDNIMEHANADPRSGPTANSVDLLAVIFEVGESKEIPVKTFARGAAGQAHLTHTTRLCSLTICQPRRDGQGGIAMMEVSLWGKLAERTDSAKYRFVKGDIVWFKSE</sequence>
<name>A0ACC2XWD8_9TREE</name>
<dbReference type="EMBL" id="JASBWV010000002">
    <property type="protein sequence ID" value="KAJ9127331.1"/>
    <property type="molecule type" value="Genomic_DNA"/>
</dbReference>
<organism evidence="1 2">
    <name type="scientific">Naganishia onofrii</name>
    <dbReference type="NCBI Taxonomy" id="1851511"/>
    <lineage>
        <taxon>Eukaryota</taxon>
        <taxon>Fungi</taxon>
        <taxon>Dikarya</taxon>
        <taxon>Basidiomycota</taxon>
        <taxon>Agaricomycotina</taxon>
        <taxon>Tremellomycetes</taxon>
        <taxon>Filobasidiales</taxon>
        <taxon>Filobasidiaceae</taxon>
        <taxon>Naganishia</taxon>
    </lineage>
</organism>
<gene>
    <name evidence="1" type="ORF">QFC24_000738</name>
</gene>
<reference evidence="1" key="1">
    <citation type="submission" date="2023-04" db="EMBL/GenBank/DDBJ databases">
        <title>Draft Genome sequencing of Naganishia species isolated from polar environments using Oxford Nanopore Technology.</title>
        <authorList>
            <person name="Leo P."/>
            <person name="Venkateswaran K."/>
        </authorList>
    </citation>
    <scope>NUCLEOTIDE SEQUENCE</scope>
    <source>
        <strain evidence="1">DBVPG 5303</strain>
    </source>
</reference>
<dbReference type="Proteomes" id="UP001234202">
    <property type="component" value="Unassembled WGS sequence"/>
</dbReference>
<proteinExistence type="predicted"/>
<keyword evidence="2" id="KW-1185">Reference proteome</keyword>
<evidence type="ECO:0000313" key="2">
    <source>
        <dbReference type="Proteomes" id="UP001234202"/>
    </source>
</evidence>
<accession>A0ACC2XWD8</accession>
<evidence type="ECO:0000313" key="1">
    <source>
        <dbReference type="EMBL" id="KAJ9127331.1"/>
    </source>
</evidence>
<comment type="caution">
    <text evidence="1">The sequence shown here is derived from an EMBL/GenBank/DDBJ whole genome shotgun (WGS) entry which is preliminary data.</text>
</comment>
<protein>
    <submittedName>
        <fullName evidence="1">Uncharacterized protein</fullName>
    </submittedName>
</protein>